<dbReference type="SUPFAM" id="SSF57903">
    <property type="entry name" value="FYVE/PHD zinc finger"/>
    <property type="match status" value="1"/>
</dbReference>
<feature type="compositionally biased region" description="Low complexity" evidence="5">
    <location>
        <begin position="779"/>
        <end position="793"/>
    </location>
</feature>
<evidence type="ECO:0008006" key="10">
    <source>
        <dbReference type="Google" id="ProtNLM"/>
    </source>
</evidence>
<evidence type="ECO:0000259" key="7">
    <source>
        <dbReference type="PROSITE" id="PS51805"/>
    </source>
</evidence>
<feature type="non-terminal residue" evidence="8">
    <location>
        <position position="1"/>
    </location>
</feature>
<sequence length="907" mass="101028">VITWIRSLFVSPSKGARDMPPSLPNTSSMKVSITPTAPSRRRAPSCRDEPSHAVVAPRGSRRASAAAASAQTAVKEEPIDDDEDSSSLYMLNPGPAAEEDSEEMDQMTQESEGSSCDEAEDEEPCTSATMLARMNRNGRKRERKPLNFKREASVESNDSESTTASSPKKRSHYMVSDVFSGKPAERFRTDILTRIRTGDEFIPVSDPGVPSSSLRLTDRWREEWSHGVQVPLNPHTLPQFETQPCDIPYHARGPFRLPRGKYLLSQSAPYEREETHVVHAPPPLRIYQGDRLDELWMERINREHAANFLPMLDMMTLLTLMNEFEIECFQNIHRVVLTSLASPSSSLNTADMVDEDAPCDVCQIKDDDDDPMIFCDGCNICLHLSCYDLTEIPAGHWECDMCKAVGFTRHDRLRCQLCPNQGGAMKELEEGGKWVHVSCAMWIPEVRFIRKNGREVIGSLDTVLDQRWQLKCSICDLRTGACIQCAFKACATAFHTTCAQRSRVCDVVHETVESSSKLLSDQKNEINDSVNFHAFCKRHTAVMKRMREGETGVTDAVDQSDDESDERSEVLRALERAFFLHVKFEDVAKRLGVPMLHASDVYEYWKQKRAENGGRPLIDSPQIEIEVDTETPILTLASVDDRGDDHVMLRASDDVQHQLTPFQLKCWRFQKHVFQTLDRGRLGCDMIMKRERKKKEVLETNREVFTRLGELDSCPSGVPLSTRALGQMIEYIHADMTPEEIAESEREAITMASTSSAVKKEKTTVGGGGSGVKRRADTPASPAPVIAAVPPSSRHSLGASTSKENGGLNTSGITVTPTKHKKNGRRTVSFNLPASPPHSPSRASTSSSPPATTTMTSAAKSRRLMRPQNPPDDLPPTPTTSSSSPSPSPSAPQTPTKLRERREVKYF</sequence>
<evidence type="ECO:0000259" key="6">
    <source>
        <dbReference type="PROSITE" id="PS50016"/>
    </source>
</evidence>
<feature type="compositionally biased region" description="Polar residues" evidence="5">
    <location>
        <begin position="154"/>
        <end position="166"/>
    </location>
</feature>
<dbReference type="InterPro" id="IPR013083">
    <property type="entry name" value="Znf_RING/FYVE/PHD"/>
</dbReference>
<dbReference type="PANTHER" id="PTHR13793:SF107">
    <property type="entry name" value="BROMODOMAIN-CONTAINING PROTEIN HOMOLOG"/>
    <property type="match status" value="1"/>
</dbReference>
<dbReference type="Pfam" id="PF13831">
    <property type="entry name" value="PHD_2"/>
    <property type="match status" value="1"/>
</dbReference>
<evidence type="ECO:0000256" key="1">
    <source>
        <dbReference type="ARBA" id="ARBA00022723"/>
    </source>
</evidence>
<feature type="compositionally biased region" description="Acidic residues" evidence="5">
    <location>
        <begin position="115"/>
        <end position="124"/>
    </location>
</feature>
<dbReference type="InterPro" id="IPR001965">
    <property type="entry name" value="Znf_PHD"/>
</dbReference>
<dbReference type="InterPro" id="IPR019787">
    <property type="entry name" value="Znf_PHD-finger"/>
</dbReference>
<dbReference type="PROSITE" id="PS50016">
    <property type="entry name" value="ZF_PHD_2"/>
    <property type="match status" value="1"/>
</dbReference>
<evidence type="ECO:0000256" key="3">
    <source>
        <dbReference type="ARBA" id="ARBA00022833"/>
    </source>
</evidence>
<keyword evidence="1" id="KW-0479">Metal-binding</keyword>
<dbReference type="AlphaFoldDB" id="A0AAV5VNE6"/>
<dbReference type="InterPro" id="IPR050701">
    <property type="entry name" value="Histone_Mod_Regulator"/>
</dbReference>
<evidence type="ECO:0000256" key="4">
    <source>
        <dbReference type="PROSITE-ProRule" id="PRU00146"/>
    </source>
</evidence>
<dbReference type="PROSITE" id="PS51805">
    <property type="entry name" value="EPHD"/>
    <property type="match status" value="1"/>
</dbReference>
<feature type="region of interest" description="Disordered" evidence="5">
    <location>
        <begin position="752"/>
        <end position="907"/>
    </location>
</feature>
<feature type="compositionally biased region" description="Basic and acidic residues" evidence="5">
    <location>
        <begin position="144"/>
        <end position="153"/>
    </location>
</feature>
<feature type="domain" description="PHD-type" evidence="6">
    <location>
        <begin position="356"/>
        <end position="405"/>
    </location>
</feature>
<dbReference type="EMBL" id="BTSY01000003">
    <property type="protein sequence ID" value="GMT21121.1"/>
    <property type="molecule type" value="Genomic_DNA"/>
</dbReference>
<feature type="compositionally biased region" description="Polar residues" evidence="5">
    <location>
        <begin position="24"/>
        <end position="37"/>
    </location>
</feature>
<feature type="region of interest" description="Disordered" evidence="5">
    <location>
        <begin position="12"/>
        <end position="174"/>
    </location>
</feature>
<feature type="compositionally biased region" description="Low complexity" evidence="5">
    <location>
        <begin position="53"/>
        <end position="73"/>
    </location>
</feature>
<dbReference type="Gene3D" id="3.30.40.10">
    <property type="entry name" value="Zinc/RING finger domain, C3HC4 (zinc finger)"/>
    <property type="match status" value="2"/>
</dbReference>
<organism evidence="8 9">
    <name type="scientific">Pristionchus fissidentatus</name>
    <dbReference type="NCBI Taxonomy" id="1538716"/>
    <lineage>
        <taxon>Eukaryota</taxon>
        <taxon>Metazoa</taxon>
        <taxon>Ecdysozoa</taxon>
        <taxon>Nematoda</taxon>
        <taxon>Chromadorea</taxon>
        <taxon>Rhabditida</taxon>
        <taxon>Rhabditina</taxon>
        <taxon>Diplogasteromorpha</taxon>
        <taxon>Diplogasteroidea</taxon>
        <taxon>Neodiplogasteridae</taxon>
        <taxon>Pristionchus</taxon>
    </lineage>
</organism>
<name>A0AAV5VNE6_9BILA</name>
<feature type="compositionally biased region" description="Low complexity" evidence="5">
    <location>
        <begin position="840"/>
        <end position="859"/>
    </location>
</feature>
<dbReference type="Proteomes" id="UP001432322">
    <property type="component" value="Unassembled WGS sequence"/>
</dbReference>
<evidence type="ECO:0000313" key="9">
    <source>
        <dbReference type="Proteomes" id="UP001432322"/>
    </source>
</evidence>
<feature type="compositionally biased region" description="Pro residues" evidence="5">
    <location>
        <begin position="868"/>
        <end position="878"/>
    </location>
</feature>
<dbReference type="SMART" id="SM00249">
    <property type="entry name" value="PHD"/>
    <property type="match status" value="2"/>
</dbReference>
<dbReference type="InterPro" id="IPR011011">
    <property type="entry name" value="Znf_FYVE_PHD"/>
</dbReference>
<comment type="caution">
    <text evidence="8">The sequence shown here is derived from an EMBL/GenBank/DDBJ whole genome shotgun (WGS) entry which is preliminary data.</text>
</comment>
<gene>
    <name evidence="8" type="ORF">PFISCL1PPCAC_12418</name>
</gene>
<evidence type="ECO:0000313" key="8">
    <source>
        <dbReference type="EMBL" id="GMT21121.1"/>
    </source>
</evidence>
<keyword evidence="2 4" id="KW-0863">Zinc-finger</keyword>
<reference evidence="8" key="1">
    <citation type="submission" date="2023-10" db="EMBL/GenBank/DDBJ databases">
        <title>Genome assembly of Pristionchus species.</title>
        <authorList>
            <person name="Yoshida K."/>
            <person name="Sommer R.J."/>
        </authorList>
    </citation>
    <scope>NUCLEOTIDE SEQUENCE</scope>
    <source>
        <strain evidence="8">RS5133</strain>
    </source>
</reference>
<dbReference type="Pfam" id="PF13832">
    <property type="entry name" value="zf-HC5HC2H_2"/>
    <property type="match status" value="1"/>
</dbReference>
<keyword evidence="3" id="KW-0862">Zinc</keyword>
<evidence type="ECO:0000256" key="5">
    <source>
        <dbReference type="SAM" id="MobiDB-lite"/>
    </source>
</evidence>
<accession>A0AAV5VNE6</accession>
<feature type="domain" description="PHD-type" evidence="7">
    <location>
        <begin position="412"/>
        <end position="540"/>
    </location>
</feature>
<proteinExistence type="predicted"/>
<dbReference type="InterPro" id="IPR034732">
    <property type="entry name" value="EPHD"/>
</dbReference>
<evidence type="ECO:0000256" key="2">
    <source>
        <dbReference type="ARBA" id="ARBA00022771"/>
    </source>
</evidence>
<dbReference type="CDD" id="cd15492">
    <property type="entry name" value="PHD_BRPF_JADE_like"/>
    <property type="match status" value="1"/>
</dbReference>
<dbReference type="PANTHER" id="PTHR13793">
    <property type="entry name" value="PHD FINGER PROTEINS"/>
    <property type="match status" value="1"/>
</dbReference>
<dbReference type="GO" id="GO:0008270">
    <property type="term" value="F:zinc ion binding"/>
    <property type="evidence" value="ECO:0007669"/>
    <property type="project" value="UniProtKB-KW"/>
</dbReference>
<dbReference type="GO" id="GO:0006357">
    <property type="term" value="P:regulation of transcription by RNA polymerase II"/>
    <property type="evidence" value="ECO:0007669"/>
    <property type="project" value="TreeGrafter"/>
</dbReference>
<protein>
    <recommendedName>
        <fullName evidence="10">Jade-1</fullName>
    </recommendedName>
</protein>
<feature type="compositionally biased region" description="Basic and acidic residues" evidence="5">
    <location>
        <begin position="897"/>
        <end position="907"/>
    </location>
</feature>
<keyword evidence="9" id="KW-1185">Reference proteome</keyword>
<feature type="compositionally biased region" description="Polar residues" evidence="5">
    <location>
        <begin position="794"/>
        <end position="817"/>
    </location>
</feature>